<keyword evidence="1" id="KW-0812">Transmembrane</keyword>
<dbReference type="Proteomes" id="UP001319080">
    <property type="component" value="Unassembled WGS sequence"/>
</dbReference>
<dbReference type="AlphaFoldDB" id="A0AAP2DTL8"/>
<feature type="transmembrane region" description="Helical" evidence="1">
    <location>
        <begin position="21"/>
        <end position="40"/>
    </location>
</feature>
<feature type="transmembrane region" description="Helical" evidence="1">
    <location>
        <begin position="509"/>
        <end position="531"/>
    </location>
</feature>
<evidence type="ECO:0000256" key="1">
    <source>
        <dbReference type="SAM" id="Phobius"/>
    </source>
</evidence>
<reference evidence="2 3" key="1">
    <citation type="submission" date="2021-05" db="EMBL/GenBank/DDBJ databases">
        <title>A Polyphasic approach of four new species of the genus Ohtaekwangia: Ohtaekwangia histidinii sp. nov., Ohtaekwangia cretensis sp. nov., Ohtaekwangia indiensis sp. nov., Ohtaekwangia reichenbachii sp. nov. from diverse environment.</title>
        <authorList>
            <person name="Octaviana S."/>
        </authorList>
    </citation>
    <scope>NUCLEOTIDE SEQUENCE [LARGE SCALE GENOMIC DNA]</scope>
    <source>
        <strain evidence="2 3">PWU5</strain>
    </source>
</reference>
<organism evidence="2 3">
    <name type="scientific">Dawidia cretensis</name>
    <dbReference type="NCBI Taxonomy" id="2782350"/>
    <lineage>
        <taxon>Bacteria</taxon>
        <taxon>Pseudomonadati</taxon>
        <taxon>Bacteroidota</taxon>
        <taxon>Cytophagia</taxon>
        <taxon>Cytophagales</taxon>
        <taxon>Chryseotaleaceae</taxon>
        <taxon>Dawidia</taxon>
    </lineage>
</organism>
<sequence length="716" mass="82924">MKEVFGNHRATLRSYARHNPEWIYTLVFFALVILVYIQTFHVGENISDKQFVKEYFQKALPREQITLLNKFSKDEEFDLDRGWLIKGIHVNPQVSTGTTAEFSFLNIGRSFGVLEGDSALYLENSNRDWERVILPVKKTVRSNGVKGFSASFDMNFSHEILYDRSSMVLFHNEDQLAYCRDGEKKFTISHFSRNHLDKLSEYDRFIQFCYLGPAYIAGIGTDSVYFIPTDAALAAEILHVARPIGGHWMPSQDGIIFNSESTLRPFLYWLHPSGEYSTLATDNVLLELTKGHEFSWTVRDDIVVIEVSMQAKVGIIDLREEKPLLRIFQYRSSQFDRAPFPYRGQHRVFLIGETSGKQIGVARLALREQKDSIDVLPFPEVSGTHQFLQINDDGLTLGYGSDDPGLHNFDLYVLKNVSNKIETLATESLLDSALVNELSSFRIEIPEYSPEFSFIATNSRTIPVGFGVFLSRDRSDVTINRITDNRAQIPRSLSWPNYEFYKVDSTVDYFFIVIIIIGVIIIYFFGLFYILNYKNRNRPEEEFKAPVEAEIASLKEKVQYAKRTMQSLKLRSEIMLWLGIVVGVLGIFAFILSLKMFFKDTSNLEFNAGLLILLLRTFAVFGFMEVFCFYFLKQYRITFNEYKRFFSLYLRLMNYYQYMEMVRVFPNGAVYKEMQEAILKDTFSLHDETMTEKINEFEKTVVNDIVKTLSTKIPNP</sequence>
<evidence type="ECO:0000313" key="2">
    <source>
        <dbReference type="EMBL" id="MBT1707315.1"/>
    </source>
</evidence>
<name>A0AAP2DTL8_9BACT</name>
<accession>A0AAP2DTL8</accession>
<feature type="transmembrane region" description="Helical" evidence="1">
    <location>
        <begin position="610"/>
        <end position="632"/>
    </location>
</feature>
<keyword evidence="3" id="KW-1185">Reference proteome</keyword>
<gene>
    <name evidence="2" type="ORF">KK062_03735</name>
</gene>
<keyword evidence="1" id="KW-1133">Transmembrane helix</keyword>
<dbReference type="EMBL" id="JAHESE010000002">
    <property type="protein sequence ID" value="MBT1707315.1"/>
    <property type="molecule type" value="Genomic_DNA"/>
</dbReference>
<keyword evidence="1" id="KW-0472">Membrane</keyword>
<proteinExistence type="predicted"/>
<evidence type="ECO:0000313" key="3">
    <source>
        <dbReference type="Proteomes" id="UP001319080"/>
    </source>
</evidence>
<comment type="caution">
    <text evidence="2">The sequence shown here is derived from an EMBL/GenBank/DDBJ whole genome shotgun (WGS) entry which is preliminary data.</text>
</comment>
<protein>
    <submittedName>
        <fullName evidence="2">Uncharacterized protein</fullName>
    </submittedName>
</protein>
<feature type="transmembrane region" description="Helical" evidence="1">
    <location>
        <begin position="574"/>
        <end position="598"/>
    </location>
</feature>